<evidence type="ECO:0000313" key="1">
    <source>
        <dbReference type="EnsemblPlants" id="Kaladp0011s0607.1.v1.1"/>
    </source>
</evidence>
<dbReference type="EnsemblPlants" id="Kaladp0011s0607.1.v1.1">
    <property type="protein sequence ID" value="Kaladp0011s0607.1.v1.1"/>
    <property type="gene ID" value="Kaladp0011s0607.v1.1"/>
</dbReference>
<dbReference type="Gramene" id="Kaladp0011s0607.1.v1.1">
    <property type="protein sequence ID" value="Kaladp0011s0607.1.v1.1"/>
    <property type="gene ID" value="Kaladp0011s0607.v1.1"/>
</dbReference>
<reference evidence="1" key="1">
    <citation type="submission" date="2021-01" db="UniProtKB">
        <authorList>
            <consortium name="EnsemblPlants"/>
        </authorList>
    </citation>
    <scope>IDENTIFICATION</scope>
</reference>
<dbReference type="AlphaFoldDB" id="A0A7N0RH24"/>
<sequence length="116" mass="12319">MEIKEAAADRVVIAKPVASKPTCSAYRSFSELLAGAINDSSPPRDPAVAAAIRPKTVRVAKPTPTPAAQPPPSVSQSRVSFLTSFADNCKVGFNNIIHNRHPNDKHNDFVDGVSPS</sequence>
<evidence type="ECO:0000313" key="2">
    <source>
        <dbReference type="Proteomes" id="UP000594263"/>
    </source>
</evidence>
<dbReference type="Proteomes" id="UP000594263">
    <property type="component" value="Unplaced"/>
</dbReference>
<protein>
    <submittedName>
        <fullName evidence="1">Uncharacterized protein</fullName>
    </submittedName>
</protein>
<name>A0A7N0RH24_KALFE</name>
<proteinExistence type="predicted"/>
<keyword evidence="2" id="KW-1185">Reference proteome</keyword>
<accession>A0A7N0RH24</accession>
<organism evidence="1 2">
    <name type="scientific">Kalanchoe fedtschenkoi</name>
    <name type="common">Lavender scallops</name>
    <name type="synonym">South American air plant</name>
    <dbReference type="NCBI Taxonomy" id="63787"/>
    <lineage>
        <taxon>Eukaryota</taxon>
        <taxon>Viridiplantae</taxon>
        <taxon>Streptophyta</taxon>
        <taxon>Embryophyta</taxon>
        <taxon>Tracheophyta</taxon>
        <taxon>Spermatophyta</taxon>
        <taxon>Magnoliopsida</taxon>
        <taxon>eudicotyledons</taxon>
        <taxon>Gunneridae</taxon>
        <taxon>Pentapetalae</taxon>
        <taxon>Saxifragales</taxon>
        <taxon>Crassulaceae</taxon>
        <taxon>Kalanchoe</taxon>
    </lineage>
</organism>